<evidence type="ECO:0000313" key="2">
    <source>
        <dbReference type="Proteomes" id="UP000008698"/>
    </source>
</evidence>
<dbReference type="Proteomes" id="UP000008698">
    <property type="component" value="Unassembled WGS sequence"/>
</dbReference>
<organism evidence="2">
    <name type="scientific">Verticillium alfalfae (strain VaMs.102 / ATCC MYA-4576 / FGSC 10136)</name>
    <name type="common">Verticillium wilt of alfalfa</name>
    <name type="synonym">Verticillium albo-atrum</name>
    <dbReference type="NCBI Taxonomy" id="526221"/>
    <lineage>
        <taxon>Eukaryota</taxon>
        <taxon>Fungi</taxon>
        <taxon>Dikarya</taxon>
        <taxon>Ascomycota</taxon>
        <taxon>Pezizomycotina</taxon>
        <taxon>Sordariomycetes</taxon>
        <taxon>Hypocreomycetidae</taxon>
        <taxon>Glomerellales</taxon>
        <taxon>Plectosphaerellaceae</taxon>
        <taxon>Verticillium</taxon>
    </lineage>
</organism>
<keyword evidence="2" id="KW-1185">Reference proteome</keyword>
<proteinExistence type="predicted"/>
<accession>C9SJI3</accession>
<dbReference type="GeneID" id="9530062"/>
<dbReference type="KEGG" id="val:VDBG_04454"/>
<evidence type="ECO:0000313" key="1">
    <source>
        <dbReference type="EMBL" id="EEY18345.1"/>
    </source>
</evidence>
<dbReference type="AlphaFoldDB" id="C9SJI3"/>
<dbReference type="RefSeq" id="XP_003004848.1">
    <property type="nucleotide sequence ID" value="XM_003004802.1"/>
</dbReference>
<sequence length="108" mass="11912">MARSLCEESGATEHWRPVGEMEKKPLPVLCVIDMTLEAVTKGCKDIKFLPFSFPNPVGGSLEMKMEDGTGSWQNDRAKGFSHQGFRSDMSTAQASRHTPSFWCDGALS</sequence>
<name>C9SJI3_VERA1</name>
<reference evidence="2" key="1">
    <citation type="journal article" date="2011" name="PLoS Pathog.">
        <title>Comparative genomics yields insights into niche adaptation of plant vascular wilt pathogens.</title>
        <authorList>
            <person name="Klosterman S.J."/>
            <person name="Subbarao K.V."/>
            <person name="Kang S."/>
            <person name="Veronese P."/>
            <person name="Gold S.E."/>
            <person name="Thomma B.P.H.J."/>
            <person name="Chen Z."/>
            <person name="Henrissat B."/>
            <person name="Lee Y.-H."/>
            <person name="Park J."/>
            <person name="Garcia-Pedrajas M.D."/>
            <person name="Barbara D.J."/>
            <person name="Anchieta A."/>
            <person name="de Jonge R."/>
            <person name="Santhanam P."/>
            <person name="Maruthachalam K."/>
            <person name="Atallah Z."/>
            <person name="Amyotte S.G."/>
            <person name="Paz Z."/>
            <person name="Inderbitzin P."/>
            <person name="Hayes R.J."/>
            <person name="Heiman D.I."/>
            <person name="Young S."/>
            <person name="Zeng Q."/>
            <person name="Engels R."/>
            <person name="Galagan J."/>
            <person name="Cuomo C.A."/>
            <person name="Dobinson K.F."/>
            <person name="Ma L.-J."/>
        </authorList>
    </citation>
    <scope>NUCLEOTIDE SEQUENCE [LARGE SCALE GENOMIC DNA]</scope>
    <source>
        <strain evidence="2">VaMs.102 / ATCC MYA-4576 / FGSC 10136</strain>
    </source>
</reference>
<protein>
    <submittedName>
        <fullName evidence="1">Predicted protein</fullName>
    </submittedName>
</protein>
<gene>
    <name evidence="1" type="ORF">VDBG_04454</name>
</gene>
<dbReference type="HOGENOM" id="CLU_164953_0_0_1"/>
<dbReference type="EMBL" id="DS985218">
    <property type="protein sequence ID" value="EEY18345.1"/>
    <property type="molecule type" value="Genomic_DNA"/>
</dbReference>
<dbReference type="eggNOG" id="ENOG502T5WF">
    <property type="taxonomic scope" value="Eukaryota"/>
</dbReference>